<organism evidence="1 2">
    <name type="scientific">Ficus carica</name>
    <name type="common">Common fig</name>
    <dbReference type="NCBI Taxonomy" id="3494"/>
    <lineage>
        <taxon>Eukaryota</taxon>
        <taxon>Viridiplantae</taxon>
        <taxon>Streptophyta</taxon>
        <taxon>Embryophyta</taxon>
        <taxon>Tracheophyta</taxon>
        <taxon>Spermatophyta</taxon>
        <taxon>Magnoliopsida</taxon>
        <taxon>eudicotyledons</taxon>
        <taxon>Gunneridae</taxon>
        <taxon>Pentapetalae</taxon>
        <taxon>rosids</taxon>
        <taxon>fabids</taxon>
        <taxon>Rosales</taxon>
        <taxon>Moraceae</taxon>
        <taxon>Ficeae</taxon>
        <taxon>Ficus</taxon>
    </lineage>
</organism>
<name>A0AA88DV78_FICCA</name>
<dbReference type="EMBL" id="BTGU01000127">
    <property type="protein sequence ID" value="GMN62304.1"/>
    <property type="molecule type" value="Genomic_DNA"/>
</dbReference>
<dbReference type="Proteomes" id="UP001187192">
    <property type="component" value="Unassembled WGS sequence"/>
</dbReference>
<gene>
    <name evidence="1" type="ORF">TIFTF001_031390</name>
</gene>
<accession>A0AA88DV78</accession>
<dbReference type="AlphaFoldDB" id="A0AA88DV78"/>
<protein>
    <submittedName>
        <fullName evidence="1">Uncharacterized protein</fullName>
    </submittedName>
</protein>
<proteinExistence type="predicted"/>
<sequence>MSLYSFRLSRTLSRRRSIVDHSDCRRDLPTVRVTGMIHSIEVGDDIEAAEHANMLGEKIPATRLGRDRNMMKEYVKRHNTKKKELVYLYHAKFNIWKRGTVSSGLLYTGMSLYQNLLSFSFSAGEKPPKTGVNENDGEK</sequence>
<comment type="caution">
    <text evidence="1">The sequence shown here is derived from an EMBL/GenBank/DDBJ whole genome shotgun (WGS) entry which is preliminary data.</text>
</comment>
<evidence type="ECO:0000313" key="2">
    <source>
        <dbReference type="Proteomes" id="UP001187192"/>
    </source>
</evidence>
<reference evidence="1" key="1">
    <citation type="submission" date="2023-07" db="EMBL/GenBank/DDBJ databases">
        <title>draft genome sequence of fig (Ficus carica).</title>
        <authorList>
            <person name="Takahashi T."/>
            <person name="Nishimura K."/>
        </authorList>
    </citation>
    <scope>NUCLEOTIDE SEQUENCE</scope>
</reference>
<evidence type="ECO:0000313" key="1">
    <source>
        <dbReference type="EMBL" id="GMN62304.1"/>
    </source>
</evidence>
<keyword evidence="2" id="KW-1185">Reference proteome</keyword>